<gene>
    <name evidence="8" type="ORF">S7S_04350</name>
</gene>
<dbReference type="InterPro" id="IPR032808">
    <property type="entry name" value="DoxX"/>
</dbReference>
<comment type="similarity">
    <text evidence="2">Belongs to the DoxX family.</text>
</comment>
<keyword evidence="4 7" id="KW-0812">Transmembrane</keyword>
<keyword evidence="9" id="KW-1185">Reference proteome</keyword>
<evidence type="ECO:0000256" key="3">
    <source>
        <dbReference type="ARBA" id="ARBA00022475"/>
    </source>
</evidence>
<evidence type="ECO:0000256" key="1">
    <source>
        <dbReference type="ARBA" id="ARBA00004651"/>
    </source>
</evidence>
<dbReference type="GO" id="GO:0005886">
    <property type="term" value="C:plasma membrane"/>
    <property type="evidence" value="ECO:0007669"/>
    <property type="project" value="UniProtKB-SubCell"/>
</dbReference>
<evidence type="ECO:0000256" key="6">
    <source>
        <dbReference type="ARBA" id="ARBA00023136"/>
    </source>
</evidence>
<evidence type="ECO:0000256" key="4">
    <source>
        <dbReference type="ARBA" id="ARBA00022692"/>
    </source>
</evidence>
<keyword evidence="5 7" id="KW-1133">Transmembrane helix</keyword>
<feature type="transmembrane region" description="Helical" evidence="7">
    <location>
        <begin position="102"/>
        <end position="122"/>
    </location>
</feature>
<evidence type="ECO:0008006" key="10">
    <source>
        <dbReference type="Google" id="ProtNLM"/>
    </source>
</evidence>
<reference evidence="8 9" key="1">
    <citation type="journal article" date="2012" name="J. Bacteriol.">
        <title>Genome sequence of an alkane-degrading bacterium, Alcanivorax pacificus type strain W11-5, isolated from deep sea sediment.</title>
        <authorList>
            <person name="Lai Q."/>
            <person name="Shao Z."/>
        </authorList>
    </citation>
    <scope>NUCLEOTIDE SEQUENCE [LARGE SCALE GENOMIC DNA]</scope>
    <source>
        <strain evidence="8 9">W11-5</strain>
    </source>
</reference>
<dbReference type="InterPro" id="IPR051907">
    <property type="entry name" value="DoxX-like_oxidoreductase"/>
</dbReference>
<keyword evidence="6 7" id="KW-0472">Membrane</keyword>
<dbReference type="PANTHER" id="PTHR33452:SF1">
    <property type="entry name" value="INNER MEMBRANE PROTEIN YPHA-RELATED"/>
    <property type="match status" value="1"/>
</dbReference>
<feature type="transmembrane region" description="Helical" evidence="7">
    <location>
        <begin position="73"/>
        <end position="90"/>
    </location>
</feature>
<dbReference type="KEGG" id="apac:S7S_04350"/>
<evidence type="ECO:0000256" key="7">
    <source>
        <dbReference type="SAM" id="Phobius"/>
    </source>
</evidence>
<dbReference type="Proteomes" id="UP000006764">
    <property type="component" value="Chromosome"/>
</dbReference>
<dbReference type="STRING" id="391936.S7S_04350"/>
<dbReference type="EMBL" id="CP004387">
    <property type="protein sequence ID" value="AJD47292.1"/>
    <property type="molecule type" value="Genomic_DNA"/>
</dbReference>
<dbReference type="Pfam" id="PF07681">
    <property type="entry name" value="DoxX"/>
    <property type="match status" value="1"/>
</dbReference>
<dbReference type="RefSeq" id="WP_008738373.1">
    <property type="nucleotide sequence ID" value="NZ_CP004387.1"/>
</dbReference>
<name>A0A0B4XLP4_9GAMM</name>
<feature type="transmembrane region" description="Helical" evidence="7">
    <location>
        <begin position="6"/>
        <end position="25"/>
    </location>
</feature>
<keyword evidence="3" id="KW-1003">Cell membrane</keyword>
<dbReference type="OrthoDB" id="9792760at2"/>
<evidence type="ECO:0000313" key="8">
    <source>
        <dbReference type="EMBL" id="AJD47292.1"/>
    </source>
</evidence>
<comment type="subcellular location">
    <subcellularLocation>
        <location evidence="1">Cell membrane</location>
        <topology evidence="1">Multi-pass membrane protein</topology>
    </subcellularLocation>
</comment>
<sequence length="130" mass="13631">MDKFTPWMALAGRVLLALMFVLAGYDKIGGYAGTQQFMASAGVPGALLPLVILAELGGGLAIVFGFLTRTASIGLAVFTVLAAVIFHADFNDYTQQLLFMKNLSIAGGLLVLAASGPGRLSIDSTLGRHW</sequence>
<dbReference type="PANTHER" id="PTHR33452">
    <property type="entry name" value="OXIDOREDUCTASE CATD-RELATED"/>
    <property type="match status" value="1"/>
</dbReference>
<evidence type="ECO:0000256" key="2">
    <source>
        <dbReference type="ARBA" id="ARBA00006679"/>
    </source>
</evidence>
<evidence type="ECO:0000313" key="9">
    <source>
        <dbReference type="Proteomes" id="UP000006764"/>
    </source>
</evidence>
<organism evidence="8 9">
    <name type="scientific">Isoalcanivorax pacificus W11-5</name>
    <dbReference type="NCBI Taxonomy" id="391936"/>
    <lineage>
        <taxon>Bacteria</taxon>
        <taxon>Pseudomonadati</taxon>
        <taxon>Pseudomonadota</taxon>
        <taxon>Gammaproteobacteria</taxon>
        <taxon>Oceanospirillales</taxon>
        <taxon>Alcanivoracaceae</taxon>
        <taxon>Isoalcanivorax</taxon>
    </lineage>
</organism>
<feature type="transmembrane region" description="Helical" evidence="7">
    <location>
        <begin position="46"/>
        <end position="67"/>
    </location>
</feature>
<proteinExistence type="inferred from homology"/>
<evidence type="ECO:0000256" key="5">
    <source>
        <dbReference type="ARBA" id="ARBA00022989"/>
    </source>
</evidence>
<dbReference type="HOGENOM" id="CLU_058421_8_3_6"/>
<protein>
    <recommendedName>
        <fullName evidence="10">DoxX family protein</fullName>
    </recommendedName>
</protein>
<dbReference type="AlphaFoldDB" id="A0A0B4XLP4"/>
<accession>A0A0B4XLP4</accession>